<evidence type="ECO:0000313" key="2">
    <source>
        <dbReference type="Proteomes" id="UP000485058"/>
    </source>
</evidence>
<organism evidence="1 2">
    <name type="scientific">Haematococcus lacustris</name>
    <name type="common">Green alga</name>
    <name type="synonym">Haematococcus pluvialis</name>
    <dbReference type="NCBI Taxonomy" id="44745"/>
    <lineage>
        <taxon>Eukaryota</taxon>
        <taxon>Viridiplantae</taxon>
        <taxon>Chlorophyta</taxon>
        <taxon>core chlorophytes</taxon>
        <taxon>Chlorophyceae</taxon>
        <taxon>CS clade</taxon>
        <taxon>Chlamydomonadales</taxon>
        <taxon>Haematococcaceae</taxon>
        <taxon>Haematococcus</taxon>
    </lineage>
</organism>
<feature type="non-terminal residue" evidence="1">
    <location>
        <position position="1"/>
    </location>
</feature>
<dbReference type="InterPro" id="IPR050490">
    <property type="entry name" value="Bact_solute-bd_prot1"/>
</dbReference>
<dbReference type="Gene3D" id="3.40.190.10">
    <property type="entry name" value="Periplasmic binding protein-like II"/>
    <property type="match status" value="1"/>
</dbReference>
<evidence type="ECO:0000313" key="1">
    <source>
        <dbReference type="EMBL" id="GFH23906.1"/>
    </source>
</evidence>
<dbReference type="EMBL" id="BLLF01002394">
    <property type="protein sequence ID" value="GFH23906.1"/>
    <property type="molecule type" value="Genomic_DNA"/>
</dbReference>
<dbReference type="AlphaFoldDB" id="A0A699ZYQ3"/>
<gene>
    <name evidence="1" type="ORF">HaLaN_21600</name>
</gene>
<reference evidence="1 2" key="1">
    <citation type="submission" date="2020-02" db="EMBL/GenBank/DDBJ databases">
        <title>Draft genome sequence of Haematococcus lacustris strain NIES-144.</title>
        <authorList>
            <person name="Morimoto D."/>
            <person name="Nakagawa S."/>
            <person name="Yoshida T."/>
            <person name="Sawayama S."/>
        </authorList>
    </citation>
    <scope>NUCLEOTIDE SEQUENCE [LARGE SCALE GENOMIC DNA]</scope>
    <source>
        <strain evidence="1 2">NIES-144</strain>
    </source>
</reference>
<dbReference type="SUPFAM" id="SSF53850">
    <property type="entry name" value="Periplasmic binding protein-like II"/>
    <property type="match status" value="1"/>
</dbReference>
<keyword evidence="2" id="KW-1185">Reference proteome</keyword>
<protein>
    <submittedName>
        <fullName evidence="1">Carbohydrate ABC transporter substrate-binding protein, CUT1 family</fullName>
    </submittedName>
</protein>
<accession>A0A699ZYQ3</accession>
<dbReference type="PANTHER" id="PTHR43649">
    <property type="entry name" value="ARABINOSE-BINDING PROTEIN-RELATED"/>
    <property type="match status" value="1"/>
</dbReference>
<sequence>MTGDTTAASSLYDLVMFSSSMMGDLGIAGALADLRPWILADTEQGLSWSDLGPYDNTASPMYQQQVVGVPWTETPFLMYVNWPLLSSVYNIRRPAQTEVGRLPFYPDTWQELLAVMRRVNATASDPVTSKPRHALCMRYNSDTSYLLHAVMASMMQTQGYSQGYIYDPLTLQPLTNTTAMQQALRIVWELTSFVRGFDTAVDSIDMAQCAIALSGASVFQSLNPVHSNAQFMGQLAMSPLPASTEVLDRSTMQLVPCTAQLCNSQRSSQLGGQLANLSPSRYQPSLFLGMSATVPRQMQSAVFNFMAGVSGPNMTKVGKKALR</sequence>
<comment type="caution">
    <text evidence="1">The sequence shown here is derived from an EMBL/GenBank/DDBJ whole genome shotgun (WGS) entry which is preliminary data.</text>
</comment>
<dbReference type="Proteomes" id="UP000485058">
    <property type="component" value="Unassembled WGS sequence"/>
</dbReference>
<name>A0A699ZYQ3_HAELA</name>
<proteinExistence type="predicted"/>
<dbReference type="PANTHER" id="PTHR43649:SF12">
    <property type="entry name" value="DIACETYLCHITOBIOSE BINDING PROTEIN DASA"/>
    <property type="match status" value="1"/>
</dbReference>